<reference evidence="1 2" key="1">
    <citation type="submission" date="2021-08" db="EMBL/GenBank/DDBJ databases">
        <title>complete genome sequencing of Deefgea sp. D25.</title>
        <authorList>
            <person name="Bae J.-W."/>
            <person name="Gim D.-H."/>
        </authorList>
    </citation>
    <scope>NUCLEOTIDE SEQUENCE [LARGE SCALE GENOMIC DNA]</scope>
    <source>
        <strain evidence="1 2">D25</strain>
    </source>
</reference>
<keyword evidence="2" id="KW-1185">Reference proteome</keyword>
<organism evidence="1 2">
    <name type="scientific">Deefgea tanakiae</name>
    <dbReference type="NCBI Taxonomy" id="2865840"/>
    <lineage>
        <taxon>Bacteria</taxon>
        <taxon>Pseudomonadati</taxon>
        <taxon>Pseudomonadota</taxon>
        <taxon>Betaproteobacteria</taxon>
        <taxon>Neisseriales</taxon>
        <taxon>Chitinibacteraceae</taxon>
        <taxon>Deefgea</taxon>
    </lineage>
</organism>
<dbReference type="Pfam" id="PF11185">
    <property type="entry name" value="DUF2971"/>
    <property type="match status" value="1"/>
</dbReference>
<evidence type="ECO:0000313" key="1">
    <source>
        <dbReference type="EMBL" id="QZA77868.1"/>
    </source>
</evidence>
<dbReference type="EMBL" id="CP081150">
    <property type="protein sequence ID" value="QZA77868.1"/>
    <property type="molecule type" value="Genomic_DNA"/>
</dbReference>
<evidence type="ECO:0000313" key="2">
    <source>
        <dbReference type="Proteomes" id="UP000825679"/>
    </source>
</evidence>
<dbReference type="InterPro" id="IPR021352">
    <property type="entry name" value="DUF2971"/>
</dbReference>
<proteinExistence type="predicted"/>
<dbReference type="RefSeq" id="WP_221006246.1">
    <property type="nucleotide sequence ID" value="NZ_CP081150.1"/>
</dbReference>
<protein>
    <submittedName>
        <fullName evidence="1">DUF2971 domain-containing protein</fullName>
    </submittedName>
</protein>
<accession>A0ABX8Z5L8</accession>
<sequence length="155" mass="18052">MFTGQKESDQYIYHYTKAETAIEFILENKNLRLSPFAKTNDPKETKDWFFIPGTNQGRNLDKYTPEYLSKVLNPTLKQKTNLLCFSTDKNLTGNHLTDMPNRGFCKPRMWAQYGGNHTGVCLIFDTLQFSDIFYEQFSNKDCSSGMVNYQDRLID</sequence>
<dbReference type="Proteomes" id="UP000825679">
    <property type="component" value="Chromosome"/>
</dbReference>
<name>A0ABX8Z5L8_9NEIS</name>
<gene>
    <name evidence="1" type="ORF">K4H28_00020</name>
</gene>